<dbReference type="InterPro" id="IPR019039">
    <property type="entry name" value="T4-Rnl1-like_N"/>
</dbReference>
<name>A0A9W8IYS1_9AGAR</name>
<dbReference type="InterPro" id="IPR015965">
    <property type="entry name" value="tRNA_lig_PDEase"/>
</dbReference>
<reference evidence="7" key="1">
    <citation type="submission" date="2022-06" db="EMBL/GenBank/DDBJ databases">
        <title>Genome Sequence of Candolleomyces eurysporus.</title>
        <authorList>
            <person name="Buettner E."/>
        </authorList>
    </citation>
    <scope>NUCLEOTIDE SEQUENCE</scope>
    <source>
        <strain evidence="7">VTCC 930004</strain>
    </source>
</reference>
<dbReference type="InterPro" id="IPR028994">
    <property type="entry name" value="Integrin_alpha_N"/>
</dbReference>
<feature type="compositionally biased region" description="Polar residues" evidence="3">
    <location>
        <begin position="628"/>
        <end position="637"/>
    </location>
</feature>
<dbReference type="InterPro" id="IPR015966">
    <property type="entry name" value="tRNA_lig_kin_fungi"/>
</dbReference>
<feature type="region of interest" description="Disordered" evidence="3">
    <location>
        <begin position="721"/>
        <end position="740"/>
    </location>
</feature>
<keyword evidence="1" id="KW-0732">Signal</keyword>
<dbReference type="AlphaFoldDB" id="A0A9W8IYS1"/>
<feature type="domain" description="tRNA ligase kinase" evidence="5">
    <location>
        <begin position="425"/>
        <end position="547"/>
    </location>
</feature>
<dbReference type="Pfam" id="PF08303">
    <property type="entry name" value="tRNA_lig_kinase"/>
    <property type="match status" value="1"/>
</dbReference>
<dbReference type="PANTHER" id="PTHR32004:SF1">
    <property type="entry name" value="TRNA LIGASE"/>
    <property type="match status" value="1"/>
</dbReference>
<gene>
    <name evidence="7" type="ORF">H1R20_g11912</name>
</gene>
<dbReference type="GO" id="GO:0006388">
    <property type="term" value="P:tRNA splicing, via endonucleolytic cleavage and ligation"/>
    <property type="evidence" value="ECO:0007669"/>
    <property type="project" value="InterPro"/>
</dbReference>
<evidence type="ECO:0000259" key="6">
    <source>
        <dbReference type="Pfam" id="PF09511"/>
    </source>
</evidence>
<dbReference type="Pfam" id="PF09511">
    <property type="entry name" value="RNA_lig_T4_1"/>
    <property type="match status" value="1"/>
</dbReference>
<dbReference type="GO" id="GO:0005524">
    <property type="term" value="F:ATP binding"/>
    <property type="evidence" value="ECO:0007669"/>
    <property type="project" value="InterPro"/>
</dbReference>
<dbReference type="Proteomes" id="UP001140091">
    <property type="component" value="Unassembled WGS sequence"/>
</dbReference>
<evidence type="ECO:0008006" key="9">
    <source>
        <dbReference type="Google" id="ProtNLM"/>
    </source>
</evidence>
<feature type="domain" description="tRNA ligase phosphodiesterase" evidence="4">
    <location>
        <begin position="646"/>
        <end position="788"/>
    </location>
</feature>
<dbReference type="Pfam" id="PF13517">
    <property type="entry name" value="FG-GAP_3"/>
    <property type="match status" value="1"/>
</dbReference>
<evidence type="ECO:0000256" key="2">
    <source>
        <dbReference type="SAM" id="Coils"/>
    </source>
</evidence>
<organism evidence="7 8">
    <name type="scientific">Candolleomyces eurysporus</name>
    <dbReference type="NCBI Taxonomy" id="2828524"/>
    <lineage>
        <taxon>Eukaryota</taxon>
        <taxon>Fungi</taxon>
        <taxon>Dikarya</taxon>
        <taxon>Basidiomycota</taxon>
        <taxon>Agaricomycotina</taxon>
        <taxon>Agaricomycetes</taxon>
        <taxon>Agaricomycetidae</taxon>
        <taxon>Agaricales</taxon>
        <taxon>Agaricineae</taxon>
        <taxon>Psathyrellaceae</taxon>
        <taxon>Candolleomyces</taxon>
    </lineage>
</organism>
<dbReference type="SUPFAM" id="SSF69318">
    <property type="entry name" value="Integrin alpha N-terminal domain"/>
    <property type="match status" value="1"/>
</dbReference>
<sequence>MSTNAPSYDPSSAKEDSDLIDSLVQLSQKSPKLVKGTEAAVPGCEEITVRSWKMNEFKYYDIPSPFPTLARGLFTTETRTDGEEEEEVKHRIVWEALKEHTAAPYVLSLKSNGCIIFIAAITPTKLIVTSKHSVGTGDETVSHALMGRKWLTMYLEQRERTEADMAAVLWKNRWTAVAELCDDSFEEHVLPYAPEKTGLHLHGINVSTKSFQTLPTSAVDAFADEWGFIKTATLVLPTIEEVQSFTSEAGETGAWNGEAVEGFVVRTHVTEPPTEQKTGGAGTTHLSTNLSPYKPGSSFFFKVKFDEPYMMYRDWREVTRSLLSIKAKGGTMSASALPKKKMKRAETQAYVQWVIEDIERNPELFSEYAKGKGIIATRERYLKYLEENGGVGEAAAETVEEAVEMGDTREFGKTVIAPVAIPGCALAYLFGWGHTQSDNIQVKKAAPMFIKNVVNLVHDYDVVIADKNNHLKQHRQSLRSALAEFPQSSLPIRLIALNWDVHSHPPALVHRMCSERIRNRGARHQTLIPDLIGAKSYHEEVIWKFLNEAEELSRDEVDYIVEMDVLEDTVSRETMEDVEEPESGMLRQIRKAVEGVCAILEMDVPSDERLRGAVEHVRRYEDELGLRSSSKSTKYATGSSNSGSGKKNKKSAVRPHVTLVHQNQLKDLPPEGRGTRNAKALWDACTEVHELENSPQFEGRLGWLVWNERVMAVTFDDVGLSTPPLPDDDRNDEHEHEPASTKVLSLINDDKALKSRLHVTIGTRDWSVPPVEAKTLVEEWRRRGEKEGLDVEAERKIWAVRLGGGGVKGVYDRRKENEKLREERNDVRAEIEELRRQVETLRKAVREIGDKSASPGPTETKFAGSPCDGIITQSLPVPTRRVGKGDIVGFGLNGVTILRTSLMPRTTKLAVPDFGYIAGGWRTDKHVRLVGDTTGDGLSDIIGFTHGDFGLISGWSVGKHIRYVVDLRKKGYVDIIGFGDEGVLVSLNNGDGTYAPPRLVLNDFGFNAGGWRLDRHLRFLADVNGDGIPDIVAFGEKRVFVALGNGDGTFAAPRTVLDRDFTYSGFGWRVDVHPRTLGDLTGDGRADIIGFANAGVYVALNNGDGTFQKHKLVVKDFGAVAGGWRVEKHPRFVADVNGDGRGDIVGFGDAGVYVAIGNGDGTFQAPKLVISNFGYNAGGWRVDKHPRFVVDLTGDGAADIIGFGQDAVWVSYNDGKGNFGYVQQFTEEFSYNRGWGTSNTVRWIANL</sequence>
<dbReference type="EMBL" id="JANBPK010001193">
    <property type="protein sequence ID" value="KAJ2925172.1"/>
    <property type="molecule type" value="Genomic_DNA"/>
</dbReference>
<dbReference type="GO" id="GO:0005634">
    <property type="term" value="C:nucleus"/>
    <property type="evidence" value="ECO:0007669"/>
    <property type="project" value="TreeGrafter"/>
</dbReference>
<evidence type="ECO:0000256" key="1">
    <source>
        <dbReference type="ARBA" id="ARBA00022729"/>
    </source>
</evidence>
<protein>
    <recommendedName>
        <fullName evidence="9">VCBS repeat-containing protein</fullName>
    </recommendedName>
</protein>
<dbReference type="PANTHER" id="PTHR32004">
    <property type="entry name" value="TRNA LIGASE"/>
    <property type="match status" value="1"/>
</dbReference>
<dbReference type="Gene3D" id="2.130.10.130">
    <property type="entry name" value="Integrin alpha, N-terminal"/>
    <property type="match status" value="1"/>
</dbReference>
<dbReference type="InterPro" id="IPR013517">
    <property type="entry name" value="FG-GAP"/>
</dbReference>
<feature type="compositionally biased region" description="Basic and acidic residues" evidence="3">
    <location>
        <begin position="727"/>
        <end position="739"/>
    </location>
</feature>
<feature type="region of interest" description="Disordered" evidence="3">
    <location>
        <begin position="628"/>
        <end position="656"/>
    </location>
</feature>
<accession>A0A9W8IYS1</accession>
<keyword evidence="8" id="KW-1185">Reference proteome</keyword>
<feature type="non-terminal residue" evidence="7">
    <location>
        <position position="1247"/>
    </location>
</feature>
<dbReference type="GO" id="GO:0003972">
    <property type="term" value="F:RNA ligase (ATP) activity"/>
    <property type="evidence" value="ECO:0007669"/>
    <property type="project" value="InterPro"/>
</dbReference>
<proteinExistence type="predicted"/>
<feature type="coiled-coil region" evidence="2">
    <location>
        <begin position="813"/>
        <end position="851"/>
    </location>
</feature>
<evidence type="ECO:0000313" key="7">
    <source>
        <dbReference type="EMBL" id="KAJ2925172.1"/>
    </source>
</evidence>
<keyword evidence="2" id="KW-0175">Coiled coil</keyword>
<evidence type="ECO:0000259" key="5">
    <source>
        <dbReference type="Pfam" id="PF08303"/>
    </source>
</evidence>
<feature type="domain" description="T4 RNA ligase 1-like N-terminal" evidence="6">
    <location>
        <begin position="92"/>
        <end position="309"/>
    </location>
</feature>
<dbReference type="Pfam" id="PF08302">
    <property type="entry name" value="tRNA_lig_CPD"/>
    <property type="match status" value="1"/>
</dbReference>
<comment type="caution">
    <text evidence="7">The sequence shown here is derived from an EMBL/GenBank/DDBJ whole genome shotgun (WGS) entry which is preliminary data.</text>
</comment>
<evidence type="ECO:0000313" key="8">
    <source>
        <dbReference type="Proteomes" id="UP001140091"/>
    </source>
</evidence>
<dbReference type="OrthoDB" id="10304215at2759"/>
<evidence type="ECO:0000256" key="3">
    <source>
        <dbReference type="SAM" id="MobiDB-lite"/>
    </source>
</evidence>
<evidence type="ECO:0000259" key="4">
    <source>
        <dbReference type="Pfam" id="PF08302"/>
    </source>
</evidence>